<organism evidence="2 3">
    <name type="scientific">Plakobranchus ocellatus</name>
    <dbReference type="NCBI Taxonomy" id="259542"/>
    <lineage>
        <taxon>Eukaryota</taxon>
        <taxon>Metazoa</taxon>
        <taxon>Spiralia</taxon>
        <taxon>Lophotrochozoa</taxon>
        <taxon>Mollusca</taxon>
        <taxon>Gastropoda</taxon>
        <taxon>Heterobranchia</taxon>
        <taxon>Euthyneura</taxon>
        <taxon>Panpulmonata</taxon>
        <taxon>Sacoglossa</taxon>
        <taxon>Placobranchoidea</taxon>
        <taxon>Plakobranchidae</taxon>
        <taxon>Plakobranchus</taxon>
    </lineage>
</organism>
<dbReference type="GO" id="GO:0005615">
    <property type="term" value="C:extracellular space"/>
    <property type="evidence" value="ECO:0007669"/>
    <property type="project" value="TreeGrafter"/>
</dbReference>
<dbReference type="EMBL" id="BLXT01003774">
    <property type="protein sequence ID" value="GFO06453.1"/>
    <property type="molecule type" value="Genomic_DNA"/>
</dbReference>
<proteinExistence type="predicted"/>
<evidence type="ECO:0000313" key="2">
    <source>
        <dbReference type="EMBL" id="GFO06453.1"/>
    </source>
</evidence>
<dbReference type="PANTHER" id="PTHR19143">
    <property type="entry name" value="FIBRINOGEN/TENASCIN/ANGIOPOEITIN"/>
    <property type="match status" value="1"/>
</dbReference>
<dbReference type="Gene3D" id="3.90.215.10">
    <property type="entry name" value="Gamma Fibrinogen, chain A, domain 1"/>
    <property type="match status" value="1"/>
</dbReference>
<accession>A0AAV4AI26</accession>
<dbReference type="CDD" id="cd00087">
    <property type="entry name" value="FReD"/>
    <property type="match status" value="1"/>
</dbReference>
<dbReference type="Pfam" id="PF00147">
    <property type="entry name" value="Fibrinogen_C"/>
    <property type="match status" value="1"/>
</dbReference>
<dbReference type="PANTHER" id="PTHR19143:SF458">
    <property type="entry name" value="FIBRINOGEN C-TERMINAL DOMAIN-CONTAINING PROTEIN-RELATED"/>
    <property type="match status" value="1"/>
</dbReference>
<reference evidence="2 3" key="1">
    <citation type="journal article" date="2021" name="Elife">
        <title>Chloroplast acquisition without the gene transfer in kleptoplastic sea slugs, Plakobranchus ocellatus.</title>
        <authorList>
            <person name="Maeda T."/>
            <person name="Takahashi S."/>
            <person name="Yoshida T."/>
            <person name="Shimamura S."/>
            <person name="Takaki Y."/>
            <person name="Nagai Y."/>
            <person name="Toyoda A."/>
            <person name="Suzuki Y."/>
            <person name="Arimoto A."/>
            <person name="Ishii H."/>
            <person name="Satoh N."/>
            <person name="Nishiyama T."/>
            <person name="Hasebe M."/>
            <person name="Maruyama T."/>
            <person name="Minagawa J."/>
            <person name="Obokata J."/>
            <person name="Shigenobu S."/>
        </authorList>
    </citation>
    <scope>NUCLEOTIDE SEQUENCE [LARGE SCALE GENOMIC DNA]</scope>
</reference>
<dbReference type="AlphaFoldDB" id="A0AAV4AI26"/>
<dbReference type="SUPFAM" id="SSF56496">
    <property type="entry name" value="Fibrinogen C-terminal domain-like"/>
    <property type="match status" value="1"/>
</dbReference>
<dbReference type="Proteomes" id="UP000735302">
    <property type="component" value="Unassembled WGS sequence"/>
</dbReference>
<name>A0AAV4AI26_9GAST</name>
<evidence type="ECO:0000313" key="3">
    <source>
        <dbReference type="Proteomes" id="UP000735302"/>
    </source>
</evidence>
<keyword evidence="3" id="KW-1185">Reference proteome</keyword>
<dbReference type="InterPro" id="IPR002181">
    <property type="entry name" value="Fibrinogen_a/b/g_C_dom"/>
</dbReference>
<comment type="caution">
    <text evidence="2">The sequence shown here is derived from an EMBL/GenBank/DDBJ whole genome shotgun (WGS) entry which is preliminary data.</text>
</comment>
<evidence type="ECO:0000259" key="1">
    <source>
        <dbReference type="PROSITE" id="PS51406"/>
    </source>
</evidence>
<dbReference type="InterPro" id="IPR050373">
    <property type="entry name" value="Fibrinogen_C-term_domain"/>
</dbReference>
<protein>
    <submittedName>
        <fullName evidence="2">Ficolin-2</fullName>
    </submittedName>
</protein>
<feature type="domain" description="Fibrinogen C-terminal" evidence="1">
    <location>
        <begin position="1"/>
        <end position="204"/>
    </location>
</feature>
<dbReference type="PROSITE" id="PS51406">
    <property type="entry name" value="FIBRINOGEN_C_2"/>
    <property type="match status" value="1"/>
</dbReference>
<sequence>MIRPSSFYPYPHPVVYPHDISGQRLPYLCDMLTDGGGWIVIQRRSTGKVDFQRDWATYKQGFGTLDEEFWLGNERIHAFSSSGTWELRVDLKYIGKETYALYSNFKVESESKQYTLRIGTYSGTAGDSLSYHYGQKFSTLDRDNDRWSSGHYAQRQQGGWWNKSCDEANLNGEMNGKYDKGIEWPHFAGKYSCSFSEMKIRQVA</sequence>
<gene>
    <name evidence="2" type="ORF">PoB_003295800</name>
</gene>
<dbReference type="InterPro" id="IPR014716">
    <property type="entry name" value="Fibrinogen_a/b/g_C_1"/>
</dbReference>
<dbReference type="SMART" id="SM00186">
    <property type="entry name" value="FBG"/>
    <property type="match status" value="1"/>
</dbReference>
<dbReference type="InterPro" id="IPR036056">
    <property type="entry name" value="Fibrinogen-like_C"/>
</dbReference>